<dbReference type="PANTHER" id="PTHR30055">
    <property type="entry name" value="HTH-TYPE TRANSCRIPTIONAL REGULATOR RUTR"/>
    <property type="match status" value="1"/>
</dbReference>
<dbReference type="Proteomes" id="UP000563898">
    <property type="component" value="Unassembled WGS sequence"/>
</dbReference>
<dbReference type="AlphaFoldDB" id="A0A846WF90"/>
<organism evidence="4 5">
    <name type="scientific">Gordonia polyisoprenivorans</name>
    <dbReference type="NCBI Taxonomy" id="84595"/>
    <lineage>
        <taxon>Bacteria</taxon>
        <taxon>Bacillati</taxon>
        <taxon>Actinomycetota</taxon>
        <taxon>Actinomycetes</taxon>
        <taxon>Mycobacteriales</taxon>
        <taxon>Gordoniaceae</taxon>
        <taxon>Gordonia</taxon>
    </lineage>
</organism>
<evidence type="ECO:0000259" key="3">
    <source>
        <dbReference type="PROSITE" id="PS50977"/>
    </source>
</evidence>
<dbReference type="PROSITE" id="PS50977">
    <property type="entry name" value="HTH_TETR_2"/>
    <property type="match status" value="1"/>
</dbReference>
<gene>
    <name evidence="4" type="ORF">HGA05_01535</name>
</gene>
<dbReference type="InterPro" id="IPR050109">
    <property type="entry name" value="HTH-type_TetR-like_transc_reg"/>
</dbReference>
<dbReference type="Pfam" id="PF00440">
    <property type="entry name" value="TetR_N"/>
    <property type="match status" value="1"/>
</dbReference>
<accession>A0A846WF90</accession>
<dbReference type="PRINTS" id="PR00455">
    <property type="entry name" value="HTHTETR"/>
</dbReference>
<keyword evidence="1 2" id="KW-0238">DNA-binding</keyword>
<dbReference type="InterPro" id="IPR009057">
    <property type="entry name" value="Homeodomain-like_sf"/>
</dbReference>
<evidence type="ECO:0000256" key="1">
    <source>
        <dbReference type="ARBA" id="ARBA00023125"/>
    </source>
</evidence>
<name>A0A846WF90_9ACTN</name>
<dbReference type="PANTHER" id="PTHR30055:SF200">
    <property type="entry name" value="HTH-TYPE TRANSCRIPTIONAL REPRESSOR BDCR"/>
    <property type="match status" value="1"/>
</dbReference>
<sequence>MTSPTDWLAADRADLAATRILDTAESLFVARGVASVTMRDVADAVGCSRATLYRHFPGRDRLLAAYVERTATIIGTDVAERIGAVGTPADRLVAAIETALSGVRRNPALSAWFDAEMAGTSTQLALLSPAIDALATGILARLAPELGDNELGDNELPDTDLSDRAGWLVRVMVSLLAAPAPDADTERDLLTRFVVPVVLPSHPPA</sequence>
<dbReference type="SUPFAM" id="SSF46689">
    <property type="entry name" value="Homeodomain-like"/>
    <property type="match status" value="1"/>
</dbReference>
<dbReference type="Gene3D" id="1.10.357.10">
    <property type="entry name" value="Tetracycline Repressor, domain 2"/>
    <property type="match status" value="1"/>
</dbReference>
<feature type="DNA-binding region" description="H-T-H motif" evidence="2">
    <location>
        <begin position="37"/>
        <end position="56"/>
    </location>
</feature>
<feature type="domain" description="HTH tetR-type" evidence="3">
    <location>
        <begin position="14"/>
        <end position="74"/>
    </location>
</feature>
<evidence type="ECO:0000256" key="2">
    <source>
        <dbReference type="PROSITE-ProRule" id="PRU00335"/>
    </source>
</evidence>
<dbReference type="GO" id="GO:0000976">
    <property type="term" value="F:transcription cis-regulatory region binding"/>
    <property type="evidence" value="ECO:0007669"/>
    <property type="project" value="TreeGrafter"/>
</dbReference>
<reference evidence="4 5" key="1">
    <citation type="submission" date="2020-04" db="EMBL/GenBank/DDBJ databases">
        <title>MicrobeNet Type strains.</title>
        <authorList>
            <person name="Nicholson A.C."/>
        </authorList>
    </citation>
    <scope>NUCLEOTIDE SEQUENCE [LARGE SCALE GENOMIC DNA]</scope>
    <source>
        <strain evidence="4 5">ATCC BAA-14</strain>
    </source>
</reference>
<evidence type="ECO:0000313" key="4">
    <source>
        <dbReference type="EMBL" id="NKY00264.1"/>
    </source>
</evidence>
<proteinExistence type="predicted"/>
<comment type="caution">
    <text evidence="4">The sequence shown here is derived from an EMBL/GenBank/DDBJ whole genome shotgun (WGS) entry which is preliminary data.</text>
</comment>
<evidence type="ECO:0000313" key="5">
    <source>
        <dbReference type="Proteomes" id="UP000563898"/>
    </source>
</evidence>
<dbReference type="GO" id="GO:0003700">
    <property type="term" value="F:DNA-binding transcription factor activity"/>
    <property type="evidence" value="ECO:0007669"/>
    <property type="project" value="TreeGrafter"/>
</dbReference>
<dbReference type="InterPro" id="IPR001647">
    <property type="entry name" value="HTH_TetR"/>
</dbReference>
<dbReference type="EMBL" id="JAAXPC010000001">
    <property type="protein sequence ID" value="NKY00264.1"/>
    <property type="molecule type" value="Genomic_DNA"/>
</dbReference>
<dbReference type="RefSeq" id="WP_006372624.1">
    <property type="nucleotide sequence ID" value="NZ_JAAXPC010000001.1"/>
</dbReference>
<protein>
    <submittedName>
        <fullName evidence="4">TetR/AcrR family transcriptional regulator</fullName>
    </submittedName>
</protein>